<feature type="non-terminal residue" evidence="1">
    <location>
        <position position="1"/>
    </location>
</feature>
<evidence type="ECO:0000313" key="2">
    <source>
        <dbReference type="Proteomes" id="UP000265520"/>
    </source>
</evidence>
<evidence type="ECO:0000313" key="1">
    <source>
        <dbReference type="EMBL" id="MCI73819.1"/>
    </source>
</evidence>
<dbReference type="Proteomes" id="UP000265520">
    <property type="component" value="Unassembled WGS sequence"/>
</dbReference>
<sequence length="54" mass="6014">DRSAPARPASRLKLQPETFWLERESFGSLLAQRAPARPASTLFHGSSRLTNYGN</sequence>
<organism evidence="1 2">
    <name type="scientific">Trifolium medium</name>
    <dbReference type="NCBI Taxonomy" id="97028"/>
    <lineage>
        <taxon>Eukaryota</taxon>
        <taxon>Viridiplantae</taxon>
        <taxon>Streptophyta</taxon>
        <taxon>Embryophyta</taxon>
        <taxon>Tracheophyta</taxon>
        <taxon>Spermatophyta</taxon>
        <taxon>Magnoliopsida</taxon>
        <taxon>eudicotyledons</taxon>
        <taxon>Gunneridae</taxon>
        <taxon>Pentapetalae</taxon>
        <taxon>rosids</taxon>
        <taxon>fabids</taxon>
        <taxon>Fabales</taxon>
        <taxon>Fabaceae</taxon>
        <taxon>Papilionoideae</taxon>
        <taxon>50 kb inversion clade</taxon>
        <taxon>NPAAA clade</taxon>
        <taxon>Hologalegina</taxon>
        <taxon>IRL clade</taxon>
        <taxon>Trifolieae</taxon>
        <taxon>Trifolium</taxon>
    </lineage>
</organism>
<name>A0A392UJK7_9FABA</name>
<proteinExistence type="predicted"/>
<comment type="caution">
    <text evidence="1">The sequence shown here is derived from an EMBL/GenBank/DDBJ whole genome shotgun (WGS) entry which is preliminary data.</text>
</comment>
<dbReference type="EMBL" id="LXQA010847248">
    <property type="protein sequence ID" value="MCI73819.1"/>
    <property type="molecule type" value="Genomic_DNA"/>
</dbReference>
<dbReference type="AlphaFoldDB" id="A0A392UJK7"/>
<reference evidence="1 2" key="1">
    <citation type="journal article" date="2018" name="Front. Plant Sci.">
        <title>Red Clover (Trifolium pratense) and Zigzag Clover (T. medium) - A Picture of Genomic Similarities and Differences.</title>
        <authorList>
            <person name="Dluhosova J."/>
            <person name="Istvanek J."/>
            <person name="Nedelnik J."/>
            <person name="Repkova J."/>
        </authorList>
    </citation>
    <scope>NUCLEOTIDE SEQUENCE [LARGE SCALE GENOMIC DNA]</scope>
    <source>
        <strain evidence="2">cv. 10/8</strain>
        <tissue evidence="1">Leaf</tissue>
    </source>
</reference>
<protein>
    <submittedName>
        <fullName evidence="1">Uncharacterized protein</fullName>
    </submittedName>
</protein>
<accession>A0A392UJK7</accession>
<keyword evidence="2" id="KW-1185">Reference proteome</keyword>